<accession>A0A2K2CZW7</accession>
<reference evidence="2 3" key="1">
    <citation type="journal article" date="2010" name="Nature">
        <title>Genome sequencing and analysis of the model grass Brachypodium distachyon.</title>
        <authorList>
            <consortium name="International Brachypodium Initiative"/>
        </authorList>
    </citation>
    <scope>NUCLEOTIDE SEQUENCE [LARGE SCALE GENOMIC DNA]</scope>
    <source>
        <strain evidence="2 3">Bd21</strain>
    </source>
</reference>
<dbReference type="AlphaFoldDB" id="A0A2K2CZW7"/>
<name>A0A2K2CZW7_BRADI</name>
<evidence type="ECO:0000313" key="2">
    <source>
        <dbReference type="EMBL" id="PNT67569.1"/>
    </source>
</evidence>
<dbReference type="EMBL" id="CM000882">
    <property type="protein sequence ID" value="PNT67569.1"/>
    <property type="molecule type" value="Genomic_DNA"/>
</dbReference>
<protein>
    <submittedName>
        <fullName evidence="2 3">Uncharacterized protein</fullName>
    </submittedName>
</protein>
<evidence type="ECO:0000256" key="1">
    <source>
        <dbReference type="SAM" id="MobiDB-lite"/>
    </source>
</evidence>
<evidence type="ECO:0000313" key="4">
    <source>
        <dbReference type="Proteomes" id="UP000008810"/>
    </source>
</evidence>
<gene>
    <name evidence="2" type="ORF">BRADI_3g29055v3</name>
</gene>
<proteinExistence type="predicted"/>
<feature type="region of interest" description="Disordered" evidence="1">
    <location>
        <begin position="70"/>
        <end position="103"/>
    </location>
</feature>
<reference evidence="2" key="2">
    <citation type="submission" date="2017-06" db="EMBL/GenBank/DDBJ databases">
        <title>WGS assembly of Brachypodium distachyon.</title>
        <authorList>
            <consortium name="The International Brachypodium Initiative"/>
            <person name="Lucas S."/>
            <person name="Harmon-Smith M."/>
            <person name="Lail K."/>
            <person name="Tice H."/>
            <person name="Grimwood J."/>
            <person name="Bruce D."/>
            <person name="Barry K."/>
            <person name="Shu S."/>
            <person name="Lindquist E."/>
            <person name="Wang M."/>
            <person name="Pitluck S."/>
            <person name="Vogel J.P."/>
            <person name="Garvin D.F."/>
            <person name="Mockler T.C."/>
            <person name="Schmutz J."/>
            <person name="Rokhsar D."/>
            <person name="Bevan M.W."/>
        </authorList>
    </citation>
    <scope>NUCLEOTIDE SEQUENCE</scope>
    <source>
        <strain evidence="2">Bd21</strain>
    </source>
</reference>
<sequence>MEWAQLPDLSSPRSRPCVEHLLCIHGDSPFSVSCSVWSGLFSIGVANMQKRHASNAVAIGVSCLLSVESGNEGYSEGDKQQYQELEQQGDPSIGEFFDVEHDA</sequence>
<dbReference type="EnsemblPlants" id="PNT67569">
    <property type="protein sequence ID" value="PNT67569"/>
    <property type="gene ID" value="BRADI_3g29055v3"/>
</dbReference>
<dbReference type="InParanoid" id="A0A2K2CZW7"/>
<evidence type="ECO:0000313" key="3">
    <source>
        <dbReference type="EnsemblPlants" id="PNT67569"/>
    </source>
</evidence>
<organism evidence="2">
    <name type="scientific">Brachypodium distachyon</name>
    <name type="common">Purple false brome</name>
    <name type="synonym">Trachynia distachya</name>
    <dbReference type="NCBI Taxonomy" id="15368"/>
    <lineage>
        <taxon>Eukaryota</taxon>
        <taxon>Viridiplantae</taxon>
        <taxon>Streptophyta</taxon>
        <taxon>Embryophyta</taxon>
        <taxon>Tracheophyta</taxon>
        <taxon>Spermatophyta</taxon>
        <taxon>Magnoliopsida</taxon>
        <taxon>Liliopsida</taxon>
        <taxon>Poales</taxon>
        <taxon>Poaceae</taxon>
        <taxon>BOP clade</taxon>
        <taxon>Pooideae</taxon>
        <taxon>Stipodae</taxon>
        <taxon>Brachypodieae</taxon>
        <taxon>Brachypodium</taxon>
    </lineage>
</organism>
<dbReference type="Gramene" id="PNT67569">
    <property type="protein sequence ID" value="PNT67569"/>
    <property type="gene ID" value="BRADI_3g29055v3"/>
</dbReference>
<dbReference type="Proteomes" id="UP000008810">
    <property type="component" value="Chromosome 3"/>
</dbReference>
<reference evidence="3" key="3">
    <citation type="submission" date="2018-08" db="UniProtKB">
        <authorList>
            <consortium name="EnsemblPlants"/>
        </authorList>
    </citation>
    <scope>IDENTIFICATION</scope>
    <source>
        <strain evidence="3">cv. Bd21</strain>
    </source>
</reference>
<keyword evidence="4" id="KW-1185">Reference proteome</keyword>